<proteinExistence type="predicted"/>
<dbReference type="GO" id="GO:0016747">
    <property type="term" value="F:acyltransferase activity, transferring groups other than amino-acyl groups"/>
    <property type="evidence" value="ECO:0007669"/>
    <property type="project" value="InterPro"/>
</dbReference>
<evidence type="ECO:0000259" key="3">
    <source>
        <dbReference type="PROSITE" id="PS51186"/>
    </source>
</evidence>
<sequence>MTIQEVPLADVWRMRKEVMYPAFTIDQVKLEDDEQGLHLGLYEAGTLISVVSLFQKDGALQFRKFATVTAFQGKGYGSALLQHIMQLAMQQQNTAIWCNARTTAVGLYKKFGMYETGATWHQHGHEFIKMEKQLGTCK</sequence>
<gene>
    <name evidence="4" type="ORF">DXN05_09535</name>
</gene>
<evidence type="ECO:0000256" key="1">
    <source>
        <dbReference type="ARBA" id="ARBA00022679"/>
    </source>
</evidence>
<dbReference type="PROSITE" id="PS51186">
    <property type="entry name" value="GNAT"/>
    <property type="match status" value="1"/>
</dbReference>
<dbReference type="RefSeq" id="WP_116846981.1">
    <property type="nucleotide sequence ID" value="NZ_QTJU01000002.1"/>
</dbReference>
<accession>A0A3E1NM47</accession>
<dbReference type="PANTHER" id="PTHR43420:SF42">
    <property type="entry name" value="N-ACETYLTRANSFERASE DOMAIN-CONTAINING PROTEIN"/>
    <property type="match status" value="1"/>
</dbReference>
<dbReference type="Gene3D" id="3.40.630.30">
    <property type="match status" value="1"/>
</dbReference>
<dbReference type="InterPro" id="IPR050680">
    <property type="entry name" value="YpeA/RimI_acetyltransf"/>
</dbReference>
<organism evidence="4 5">
    <name type="scientific">Deminuibacter soli</name>
    <dbReference type="NCBI Taxonomy" id="2291815"/>
    <lineage>
        <taxon>Bacteria</taxon>
        <taxon>Pseudomonadati</taxon>
        <taxon>Bacteroidota</taxon>
        <taxon>Chitinophagia</taxon>
        <taxon>Chitinophagales</taxon>
        <taxon>Chitinophagaceae</taxon>
        <taxon>Deminuibacter</taxon>
    </lineage>
</organism>
<keyword evidence="1 4" id="KW-0808">Transferase</keyword>
<reference evidence="4 5" key="1">
    <citation type="submission" date="2018-08" db="EMBL/GenBank/DDBJ databases">
        <title>Chitinophagaceae sp. K23C18032701, a novel bacterium isolated from forest soil.</title>
        <authorList>
            <person name="Wang C."/>
        </authorList>
    </citation>
    <scope>NUCLEOTIDE SEQUENCE [LARGE SCALE GENOMIC DNA]</scope>
    <source>
        <strain evidence="4 5">K23C18032701</strain>
    </source>
</reference>
<keyword evidence="2" id="KW-0012">Acyltransferase</keyword>
<dbReference type="InterPro" id="IPR016181">
    <property type="entry name" value="Acyl_CoA_acyltransferase"/>
</dbReference>
<dbReference type="PANTHER" id="PTHR43420">
    <property type="entry name" value="ACETYLTRANSFERASE"/>
    <property type="match status" value="1"/>
</dbReference>
<comment type="caution">
    <text evidence="4">The sequence shown here is derived from an EMBL/GenBank/DDBJ whole genome shotgun (WGS) entry which is preliminary data.</text>
</comment>
<dbReference type="CDD" id="cd04301">
    <property type="entry name" value="NAT_SF"/>
    <property type="match status" value="1"/>
</dbReference>
<keyword evidence="5" id="KW-1185">Reference proteome</keyword>
<feature type="domain" description="N-acetyltransferase" evidence="3">
    <location>
        <begin position="1"/>
        <end position="135"/>
    </location>
</feature>
<dbReference type="SUPFAM" id="SSF55729">
    <property type="entry name" value="Acyl-CoA N-acyltransferases (Nat)"/>
    <property type="match status" value="1"/>
</dbReference>
<protein>
    <submittedName>
        <fullName evidence="4">GNAT family N-acetyltransferase</fullName>
    </submittedName>
</protein>
<dbReference type="EMBL" id="QTJU01000002">
    <property type="protein sequence ID" value="RFM28995.1"/>
    <property type="molecule type" value="Genomic_DNA"/>
</dbReference>
<dbReference type="Proteomes" id="UP000261284">
    <property type="component" value="Unassembled WGS sequence"/>
</dbReference>
<dbReference type="AlphaFoldDB" id="A0A3E1NM47"/>
<evidence type="ECO:0000313" key="5">
    <source>
        <dbReference type="Proteomes" id="UP000261284"/>
    </source>
</evidence>
<dbReference type="OrthoDB" id="1178186at2"/>
<name>A0A3E1NM47_9BACT</name>
<evidence type="ECO:0000256" key="2">
    <source>
        <dbReference type="ARBA" id="ARBA00023315"/>
    </source>
</evidence>
<dbReference type="InterPro" id="IPR000182">
    <property type="entry name" value="GNAT_dom"/>
</dbReference>
<evidence type="ECO:0000313" key="4">
    <source>
        <dbReference type="EMBL" id="RFM28995.1"/>
    </source>
</evidence>
<dbReference type="Pfam" id="PF13673">
    <property type="entry name" value="Acetyltransf_10"/>
    <property type="match status" value="1"/>
</dbReference>